<dbReference type="EMBL" id="LAZR01021648">
    <property type="protein sequence ID" value="KKL84634.1"/>
    <property type="molecule type" value="Genomic_DNA"/>
</dbReference>
<evidence type="ECO:0000256" key="1">
    <source>
        <dbReference type="ARBA" id="ARBA00023125"/>
    </source>
</evidence>
<dbReference type="PROSITE" id="PS51898">
    <property type="entry name" value="TYR_RECOMBINASE"/>
    <property type="match status" value="1"/>
</dbReference>
<accession>A0A0F9FE05</accession>
<feature type="domain" description="Core-binding (CB)" evidence="4">
    <location>
        <begin position="9"/>
        <end position="88"/>
    </location>
</feature>
<comment type="caution">
    <text evidence="5">The sequence shown here is derived from an EMBL/GenBank/DDBJ whole genome shotgun (WGS) entry which is preliminary data.</text>
</comment>
<keyword evidence="1" id="KW-0238">DNA-binding</keyword>
<dbReference type="GO" id="GO:0006310">
    <property type="term" value="P:DNA recombination"/>
    <property type="evidence" value="ECO:0007669"/>
    <property type="project" value="UniProtKB-KW"/>
</dbReference>
<feature type="non-terminal residue" evidence="5">
    <location>
        <position position="1"/>
    </location>
</feature>
<evidence type="ECO:0008006" key="6">
    <source>
        <dbReference type="Google" id="ProtNLM"/>
    </source>
</evidence>
<reference evidence="5" key="1">
    <citation type="journal article" date="2015" name="Nature">
        <title>Complex archaea that bridge the gap between prokaryotes and eukaryotes.</title>
        <authorList>
            <person name="Spang A."/>
            <person name="Saw J.H."/>
            <person name="Jorgensen S.L."/>
            <person name="Zaremba-Niedzwiedzka K."/>
            <person name="Martijn J."/>
            <person name="Lind A.E."/>
            <person name="van Eijk R."/>
            <person name="Schleper C."/>
            <person name="Guy L."/>
            <person name="Ettema T.J."/>
        </authorList>
    </citation>
    <scope>NUCLEOTIDE SEQUENCE</scope>
</reference>
<dbReference type="GO" id="GO:0015074">
    <property type="term" value="P:DNA integration"/>
    <property type="evidence" value="ECO:0007669"/>
    <property type="project" value="InterPro"/>
</dbReference>
<gene>
    <name evidence="5" type="ORF">LCGC14_1962800</name>
</gene>
<dbReference type="PROSITE" id="PS51900">
    <property type="entry name" value="CB"/>
    <property type="match status" value="1"/>
</dbReference>
<dbReference type="InterPro" id="IPR013762">
    <property type="entry name" value="Integrase-like_cat_sf"/>
</dbReference>
<dbReference type="InterPro" id="IPR050090">
    <property type="entry name" value="Tyrosine_recombinase_XerCD"/>
</dbReference>
<protein>
    <recommendedName>
        <fullName evidence="6">Tyr recombinase domain-containing protein</fullName>
    </recommendedName>
</protein>
<dbReference type="InterPro" id="IPR010998">
    <property type="entry name" value="Integrase_recombinase_N"/>
</dbReference>
<dbReference type="GO" id="GO:0003677">
    <property type="term" value="F:DNA binding"/>
    <property type="evidence" value="ECO:0007669"/>
    <property type="project" value="UniProtKB-KW"/>
</dbReference>
<evidence type="ECO:0000259" key="4">
    <source>
        <dbReference type="PROSITE" id="PS51900"/>
    </source>
</evidence>
<evidence type="ECO:0000256" key="2">
    <source>
        <dbReference type="ARBA" id="ARBA00023172"/>
    </source>
</evidence>
<dbReference type="PANTHER" id="PTHR30349:SF41">
    <property type="entry name" value="INTEGRASE_RECOMBINASE PROTEIN MJ0367-RELATED"/>
    <property type="match status" value="1"/>
</dbReference>
<dbReference type="SUPFAM" id="SSF56349">
    <property type="entry name" value="DNA breaking-rejoining enzymes"/>
    <property type="match status" value="1"/>
</dbReference>
<proteinExistence type="predicted"/>
<dbReference type="CDD" id="cd00397">
    <property type="entry name" value="DNA_BRE_C"/>
    <property type="match status" value="1"/>
</dbReference>
<organism evidence="5">
    <name type="scientific">marine sediment metagenome</name>
    <dbReference type="NCBI Taxonomy" id="412755"/>
    <lineage>
        <taxon>unclassified sequences</taxon>
        <taxon>metagenomes</taxon>
        <taxon>ecological metagenomes</taxon>
    </lineage>
</organism>
<dbReference type="AlphaFoldDB" id="A0A0F9FE05"/>
<dbReference type="PANTHER" id="PTHR30349">
    <property type="entry name" value="PHAGE INTEGRASE-RELATED"/>
    <property type="match status" value="1"/>
</dbReference>
<name>A0A0F9FE05_9ZZZZ</name>
<dbReference type="Gene3D" id="1.10.150.130">
    <property type="match status" value="1"/>
</dbReference>
<dbReference type="Gene3D" id="1.10.443.10">
    <property type="entry name" value="Intergrase catalytic core"/>
    <property type="match status" value="1"/>
</dbReference>
<feature type="domain" description="Tyr recombinase" evidence="3">
    <location>
        <begin position="117"/>
        <end position="307"/>
    </location>
</feature>
<evidence type="ECO:0000259" key="3">
    <source>
        <dbReference type="PROSITE" id="PS51898"/>
    </source>
</evidence>
<dbReference type="InterPro" id="IPR011010">
    <property type="entry name" value="DNA_brk_join_enz"/>
</dbReference>
<dbReference type="Pfam" id="PF00589">
    <property type="entry name" value="Phage_integrase"/>
    <property type="match status" value="1"/>
</dbReference>
<keyword evidence="2" id="KW-0233">DNA recombination</keyword>
<sequence length="310" mass="35134">STIYLITINTWDDFARKFLLGEGNSPNTTATYLAGCKQFYDFTDGLHPMQAGTPEWIESFYDSLLARVDLNTAVLRIRALKFMYKKICERFPFYTSPFHIMSESLKRKLKRTKQDDSERDSLTDQEYKDLLKYLRRDKSLKGLQDYAIIRFGVTSGMRAAELVALEWSNIEKTEAGYNATFTGKGNKVRTIQLEVEAVQVIRRAHKAKYGSMPTFSGPVFHSLTTDRMGKSGVHVRVKAIAEAGKAAGILRQNLLVSTHVLRHTCATRLLDSGIDIYTVSRHLGHSNVSTTDRYLHNRADLTAAFERMSA</sequence>
<dbReference type="InterPro" id="IPR044068">
    <property type="entry name" value="CB"/>
</dbReference>
<evidence type="ECO:0000313" key="5">
    <source>
        <dbReference type="EMBL" id="KKL84634.1"/>
    </source>
</evidence>
<dbReference type="InterPro" id="IPR002104">
    <property type="entry name" value="Integrase_catalytic"/>
</dbReference>